<protein>
    <submittedName>
        <fullName evidence="1">Uncharacterized protein</fullName>
    </submittedName>
</protein>
<comment type="caution">
    <text evidence="1">The sequence shown here is derived from an EMBL/GenBank/DDBJ whole genome shotgun (WGS) entry which is preliminary data.</text>
</comment>
<organism evidence="1 2">
    <name type="scientific">Neolewinella maritima</name>
    <dbReference type="NCBI Taxonomy" id="1383882"/>
    <lineage>
        <taxon>Bacteria</taxon>
        <taxon>Pseudomonadati</taxon>
        <taxon>Bacteroidota</taxon>
        <taxon>Saprospiria</taxon>
        <taxon>Saprospirales</taxon>
        <taxon>Lewinellaceae</taxon>
        <taxon>Neolewinella</taxon>
    </lineage>
</organism>
<reference evidence="1" key="1">
    <citation type="submission" date="2021-12" db="EMBL/GenBank/DDBJ databases">
        <authorList>
            <person name="Rodrigo-Torres L."/>
            <person name="Arahal R. D."/>
            <person name="Lucena T."/>
        </authorList>
    </citation>
    <scope>NUCLEOTIDE SEQUENCE</scope>
    <source>
        <strain evidence="1">CECT 8419</strain>
    </source>
</reference>
<dbReference type="RefSeq" id="WP_238750876.1">
    <property type="nucleotide sequence ID" value="NZ_CAKLPZ010000002.1"/>
</dbReference>
<keyword evidence="2" id="KW-1185">Reference proteome</keyword>
<dbReference type="Proteomes" id="UP000837803">
    <property type="component" value="Unassembled WGS sequence"/>
</dbReference>
<sequence length="92" mass="10426">MIYCPAIKQVLAFHIGVQSKADAERLQDKLLDRLRENCAFATDYLEAYYQTIPKEQHRASKALTYPIEGYFTGVSQSKSAGTAERVVFQKAH</sequence>
<evidence type="ECO:0000313" key="1">
    <source>
        <dbReference type="EMBL" id="CAH1000916.1"/>
    </source>
</evidence>
<name>A0ABM9B133_9BACT</name>
<accession>A0ABM9B133</accession>
<evidence type="ECO:0000313" key="2">
    <source>
        <dbReference type="Proteomes" id="UP000837803"/>
    </source>
</evidence>
<dbReference type="EMBL" id="CAKLPZ010000002">
    <property type="protein sequence ID" value="CAH1000916.1"/>
    <property type="molecule type" value="Genomic_DNA"/>
</dbReference>
<proteinExistence type="predicted"/>
<gene>
    <name evidence="1" type="ORF">LEM8419_01949</name>
</gene>